<evidence type="ECO:0000313" key="1">
    <source>
        <dbReference type="EMBL" id="PKZ69856.1"/>
    </source>
</evidence>
<dbReference type="Proteomes" id="UP000234914">
    <property type="component" value="Unassembled WGS sequence"/>
</dbReference>
<proteinExistence type="predicted"/>
<dbReference type="RefSeq" id="WP_101963497.1">
    <property type="nucleotide sequence ID" value="NZ_PKJS01000001.1"/>
</dbReference>
<comment type="caution">
    <text evidence="1">The sequence shown here is derived from an EMBL/GenBank/DDBJ whole genome shotgun (WGS) entry which is preliminary data.</text>
</comment>
<evidence type="ECO:0000313" key="2">
    <source>
        <dbReference type="Proteomes" id="UP000234914"/>
    </source>
</evidence>
<name>A0A2I1RL77_FAUOS</name>
<protein>
    <submittedName>
        <fullName evidence="1">Uncharacterized protein</fullName>
    </submittedName>
</protein>
<dbReference type="EMBL" id="PKJS01000001">
    <property type="protein sequence ID" value="PKZ69856.1"/>
    <property type="molecule type" value="Genomic_DNA"/>
</dbReference>
<gene>
    <name evidence="1" type="ORF">CYJ96_00420</name>
</gene>
<accession>A0A2I1RL77</accession>
<dbReference type="AlphaFoldDB" id="A0A2I1RL77"/>
<reference evidence="1 2" key="1">
    <citation type="submission" date="2017-12" db="EMBL/GenBank/DDBJ databases">
        <title>Phylogenetic diversity of female urinary microbiome.</title>
        <authorList>
            <person name="Thomas-White K."/>
            <person name="Wolfe A.J."/>
        </authorList>
    </citation>
    <scope>NUCLEOTIDE SEQUENCE [LARGE SCALE GENOMIC DNA]</scope>
    <source>
        <strain evidence="1 2">UMB0416</strain>
    </source>
</reference>
<organism evidence="1 2">
    <name type="scientific">Faucicola osloensis</name>
    <name type="common">Moraxella osloensis</name>
    <dbReference type="NCBI Taxonomy" id="34062"/>
    <lineage>
        <taxon>Bacteria</taxon>
        <taxon>Pseudomonadati</taxon>
        <taxon>Pseudomonadota</taxon>
        <taxon>Gammaproteobacteria</taxon>
        <taxon>Moraxellales</taxon>
        <taxon>Moraxellaceae</taxon>
        <taxon>Faucicola</taxon>
    </lineage>
</organism>
<sequence>MKNQKQLIKLGEQLEKNPSIAQSNLAVKPRNYLVLNPLLQKGGLHEKDDVEIARKRQRRQTKQDLRKQVWRQGWRVIEVLEKR</sequence>